<name>A0A1N7FUD9_9GAMM</name>
<accession>A0A1N7FUD9</accession>
<dbReference type="InterPro" id="IPR052022">
    <property type="entry name" value="26kDa_periplasmic_antigen"/>
</dbReference>
<keyword evidence="1" id="KW-0732">Signal</keyword>
<dbReference type="GO" id="GO:0006974">
    <property type="term" value="P:DNA damage response"/>
    <property type="evidence" value="ECO:0007669"/>
    <property type="project" value="TreeGrafter"/>
</dbReference>
<feature type="chain" id="PRO_5012726783" evidence="1">
    <location>
        <begin position="22"/>
        <end position="226"/>
    </location>
</feature>
<dbReference type="PANTHER" id="PTHR34387">
    <property type="entry name" value="SLR1258 PROTEIN"/>
    <property type="match status" value="1"/>
</dbReference>
<dbReference type="STRING" id="34061.B0189_06515"/>
<gene>
    <name evidence="2" type="ORF">SAMN02745664_11726</name>
</gene>
<protein>
    <submittedName>
        <fullName evidence="2">Predicted secreted protein</fullName>
    </submittedName>
</protein>
<dbReference type="Gene3D" id="3.30.70.2970">
    <property type="entry name" value="Protein of unknown function (DUF541), domain 2"/>
    <property type="match status" value="1"/>
</dbReference>
<evidence type="ECO:0000256" key="1">
    <source>
        <dbReference type="SAM" id="SignalP"/>
    </source>
</evidence>
<dbReference type="InterPro" id="IPR007497">
    <property type="entry name" value="SIMPL/DUF541"/>
</dbReference>
<sequence length="226" mass="24229">MKRTLALMTAAAITLSPTAFANEYNRISFSSEVKSQIANDEIRASLSKTAQAATAAAIAKELSSSINAMLAISKRYPEVVVSTGQQTTYPRYNNAGKIIGFTGSVSLNLKSGDFAKTSQLIADLQSVMVVDDISFGVSDTLKEQEEKRLQLEAIKRFGKEAEDISRAFGSTGYKIVNVSLNGDGYNRPAMPMMAAMKAAESSVPQNFEAGNTTLSYTANGTIELVK</sequence>
<dbReference type="AlphaFoldDB" id="A0A1N7FUD9"/>
<proteinExistence type="predicted"/>
<keyword evidence="3" id="KW-1185">Reference proteome</keyword>
<feature type="signal peptide" evidence="1">
    <location>
        <begin position="1"/>
        <end position="21"/>
    </location>
</feature>
<evidence type="ECO:0000313" key="3">
    <source>
        <dbReference type="Proteomes" id="UP000187495"/>
    </source>
</evidence>
<reference evidence="3" key="1">
    <citation type="submission" date="2017-01" db="EMBL/GenBank/DDBJ databases">
        <authorList>
            <person name="Varghese N."/>
            <person name="Submissions S."/>
        </authorList>
    </citation>
    <scope>NUCLEOTIDE SEQUENCE [LARGE SCALE GENOMIC DNA]</scope>
    <source>
        <strain evidence="3">DSM 21768</strain>
    </source>
</reference>
<dbReference type="EMBL" id="FTNU01000017">
    <property type="protein sequence ID" value="SIS03904.1"/>
    <property type="molecule type" value="Genomic_DNA"/>
</dbReference>
<evidence type="ECO:0000313" key="2">
    <source>
        <dbReference type="EMBL" id="SIS03904.1"/>
    </source>
</evidence>
<dbReference type="Proteomes" id="UP000187495">
    <property type="component" value="Unassembled WGS sequence"/>
</dbReference>
<dbReference type="RefSeq" id="WP_158078443.1">
    <property type="nucleotide sequence ID" value="NZ_FTNU01000017.1"/>
</dbReference>
<dbReference type="PANTHER" id="PTHR34387:SF1">
    <property type="entry name" value="PERIPLASMIC IMMUNOGENIC PROTEIN"/>
    <property type="match status" value="1"/>
</dbReference>
<dbReference type="Gene3D" id="3.30.110.170">
    <property type="entry name" value="Protein of unknown function (DUF541), domain 1"/>
    <property type="match status" value="1"/>
</dbReference>
<dbReference type="Pfam" id="PF04402">
    <property type="entry name" value="SIMPL"/>
    <property type="match status" value="1"/>
</dbReference>
<organism evidence="2 3">
    <name type="scientific">Moraxella cuniculi DSM 21768</name>
    <dbReference type="NCBI Taxonomy" id="1122245"/>
    <lineage>
        <taxon>Bacteria</taxon>
        <taxon>Pseudomonadati</taxon>
        <taxon>Pseudomonadota</taxon>
        <taxon>Gammaproteobacteria</taxon>
        <taxon>Moraxellales</taxon>
        <taxon>Moraxellaceae</taxon>
        <taxon>Moraxella</taxon>
    </lineage>
</organism>